<dbReference type="SUPFAM" id="SSF55347">
    <property type="entry name" value="Glyceraldehyde-3-phosphate dehydrogenase-like, C-terminal domain"/>
    <property type="match status" value="1"/>
</dbReference>
<name>A0ABV4AZ26_9BURK</name>
<dbReference type="PANTHER" id="PTHR42840">
    <property type="entry name" value="NAD(P)-BINDING ROSSMANN-FOLD SUPERFAMILY PROTEIN-RELATED"/>
    <property type="match status" value="1"/>
</dbReference>
<evidence type="ECO:0000313" key="5">
    <source>
        <dbReference type="EMBL" id="MEY2250487.1"/>
    </source>
</evidence>
<reference evidence="5 6" key="1">
    <citation type="journal article" date="2016" name="Int. J. Syst. Evol. Microbiol.">
        <title>Description of Comamonas sediminis sp. nov., isolated from lagoon sediments.</title>
        <authorList>
            <person name="Subhash Y."/>
            <person name="Bang J.J."/>
            <person name="You T.H."/>
            <person name="Lee S.S."/>
        </authorList>
    </citation>
    <scope>NUCLEOTIDE SEQUENCE [LARGE SCALE GENOMIC DNA]</scope>
    <source>
        <strain evidence="5 6">JCM 31169</strain>
    </source>
</reference>
<dbReference type="InterPro" id="IPR055170">
    <property type="entry name" value="GFO_IDH_MocA-like_dom"/>
</dbReference>
<accession>A0ABV4AZ26</accession>
<keyword evidence="6" id="KW-1185">Reference proteome</keyword>
<evidence type="ECO:0000256" key="1">
    <source>
        <dbReference type="ARBA" id="ARBA00010928"/>
    </source>
</evidence>
<sequence length="345" mass="37348">MNHSYSTAAPLRMGIAGLGRLGRRHAENLAFHVRNAQLVWACSPVPAELDEARSQLGIAQVTSDFAQMVQAPDVDAIVLVTPTDLHAQQAIAALEAGKHVFVEKPLALDVADCERVEAVAARHPDRVAMVGFVRRFDASYRRAYDDMRQGSIGRPFLVRSQTCDMNDPSGFFVRYAAQSGGIFMDCSVHDIDLARWMLGNPPALRAYASGTIAIHTGLAAQGDVDNGLAIVDFEGGGRAMFYASRTFAHGHETQTEIIGTAGKLLIGHGAARDRLVTSDCHGVRHASTSDFFERFGDAFIQEMQAFVAACRGEAVLDMRLSDATEASRIGQAISRSLRSGQVEIF</sequence>
<evidence type="ECO:0000259" key="4">
    <source>
        <dbReference type="Pfam" id="PF22725"/>
    </source>
</evidence>
<feature type="domain" description="GFO/IDH/MocA-like oxidoreductase" evidence="4">
    <location>
        <begin position="140"/>
        <end position="264"/>
    </location>
</feature>
<proteinExistence type="inferred from homology"/>
<comment type="caution">
    <text evidence="5">The sequence shown here is derived from an EMBL/GenBank/DDBJ whole genome shotgun (WGS) entry which is preliminary data.</text>
</comment>
<dbReference type="Pfam" id="PF01408">
    <property type="entry name" value="GFO_IDH_MocA"/>
    <property type="match status" value="1"/>
</dbReference>
<comment type="similarity">
    <text evidence="1">Belongs to the Gfo/Idh/MocA family.</text>
</comment>
<dbReference type="Proteomes" id="UP001562178">
    <property type="component" value="Unassembled WGS sequence"/>
</dbReference>
<evidence type="ECO:0000256" key="2">
    <source>
        <dbReference type="ARBA" id="ARBA00023002"/>
    </source>
</evidence>
<dbReference type="InterPro" id="IPR000683">
    <property type="entry name" value="Gfo/Idh/MocA-like_OxRdtase_N"/>
</dbReference>
<evidence type="ECO:0000259" key="3">
    <source>
        <dbReference type="Pfam" id="PF01408"/>
    </source>
</evidence>
<keyword evidence="2" id="KW-0560">Oxidoreductase</keyword>
<dbReference type="EMBL" id="JBGBDC010000002">
    <property type="protein sequence ID" value="MEY2250487.1"/>
    <property type="molecule type" value="Genomic_DNA"/>
</dbReference>
<feature type="domain" description="Gfo/Idh/MocA-like oxidoreductase N-terminal" evidence="3">
    <location>
        <begin position="11"/>
        <end position="130"/>
    </location>
</feature>
<dbReference type="Gene3D" id="3.40.50.720">
    <property type="entry name" value="NAD(P)-binding Rossmann-like Domain"/>
    <property type="match status" value="1"/>
</dbReference>
<dbReference type="RefSeq" id="WP_312458203.1">
    <property type="nucleotide sequence ID" value="NZ_JBGBDC010000002.1"/>
</dbReference>
<dbReference type="Gene3D" id="3.30.360.10">
    <property type="entry name" value="Dihydrodipicolinate Reductase, domain 2"/>
    <property type="match status" value="1"/>
</dbReference>
<evidence type="ECO:0000313" key="6">
    <source>
        <dbReference type="Proteomes" id="UP001562178"/>
    </source>
</evidence>
<dbReference type="InterPro" id="IPR036291">
    <property type="entry name" value="NAD(P)-bd_dom_sf"/>
</dbReference>
<protein>
    <submittedName>
        <fullName evidence="5">Gfo/Idh/MocA family oxidoreductase</fullName>
    </submittedName>
</protein>
<dbReference type="PANTHER" id="PTHR42840:SF3">
    <property type="entry name" value="BINDING ROSSMANN FOLD OXIDOREDUCTASE, PUTATIVE (AFU_ORTHOLOGUE AFUA_2G10240)-RELATED"/>
    <property type="match status" value="1"/>
</dbReference>
<dbReference type="SUPFAM" id="SSF51735">
    <property type="entry name" value="NAD(P)-binding Rossmann-fold domains"/>
    <property type="match status" value="1"/>
</dbReference>
<gene>
    <name evidence="5" type="ORF">AB7A72_05700</name>
</gene>
<dbReference type="Pfam" id="PF22725">
    <property type="entry name" value="GFO_IDH_MocA_C3"/>
    <property type="match status" value="1"/>
</dbReference>
<organism evidence="5 6">
    <name type="scientific">Comamonas sediminis</name>
    <dbReference type="NCBI Taxonomy" id="1783360"/>
    <lineage>
        <taxon>Bacteria</taxon>
        <taxon>Pseudomonadati</taxon>
        <taxon>Pseudomonadota</taxon>
        <taxon>Betaproteobacteria</taxon>
        <taxon>Burkholderiales</taxon>
        <taxon>Comamonadaceae</taxon>
        <taxon>Comamonas</taxon>
    </lineage>
</organism>